<evidence type="ECO:0000259" key="7">
    <source>
        <dbReference type="Pfam" id="PF04024"/>
    </source>
</evidence>
<dbReference type="InterPro" id="IPR007168">
    <property type="entry name" value="Phageshock_PspC_N"/>
</dbReference>
<evidence type="ECO:0000313" key="9">
    <source>
        <dbReference type="Proteomes" id="UP001556040"/>
    </source>
</evidence>
<dbReference type="Pfam" id="PF04024">
    <property type="entry name" value="PspC"/>
    <property type="match status" value="1"/>
</dbReference>
<proteinExistence type="predicted"/>
<evidence type="ECO:0000256" key="1">
    <source>
        <dbReference type="ARBA" id="ARBA00004162"/>
    </source>
</evidence>
<name>A0ABV3Q1B4_9BACL</name>
<evidence type="ECO:0000256" key="4">
    <source>
        <dbReference type="ARBA" id="ARBA00022989"/>
    </source>
</evidence>
<keyword evidence="2" id="KW-1003">Cell membrane</keyword>
<feature type="domain" description="Phage shock protein PspC N-terminal" evidence="7">
    <location>
        <begin position="3"/>
        <end position="57"/>
    </location>
</feature>
<feature type="transmembrane region" description="Helical" evidence="6">
    <location>
        <begin position="33"/>
        <end position="55"/>
    </location>
</feature>
<keyword evidence="9" id="KW-1185">Reference proteome</keyword>
<sequence length="61" mass="6811">MSKLMISSTDKVFTGVCGGIAEFFGMLSTNVRIIFLIGLFMPLTIVVYFVLNFTLEEKITL</sequence>
<protein>
    <submittedName>
        <fullName evidence="8">PspC domain-containing protein</fullName>
    </submittedName>
</protein>
<dbReference type="EMBL" id="JBFMIA010000002">
    <property type="protein sequence ID" value="MEW9501122.1"/>
    <property type="molecule type" value="Genomic_DNA"/>
</dbReference>
<comment type="subcellular location">
    <subcellularLocation>
        <location evidence="1">Cell membrane</location>
        <topology evidence="1">Single-pass membrane protein</topology>
    </subcellularLocation>
</comment>
<evidence type="ECO:0000256" key="2">
    <source>
        <dbReference type="ARBA" id="ARBA00022475"/>
    </source>
</evidence>
<dbReference type="PANTHER" id="PTHR33885:SF3">
    <property type="entry name" value="PHAGE SHOCK PROTEIN C"/>
    <property type="match status" value="1"/>
</dbReference>
<organism evidence="8 9">
    <name type="scientific">Jeotgalibacillus marinus</name>
    <dbReference type="NCBI Taxonomy" id="86667"/>
    <lineage>
        <taxon>Bacteria</taxon>
        <taxon>Bacillati</taxon>
        <taxon>Bacillota</taxon>
        <taxon>Bacilli</taxon>
        <taxon>Bacillales</taxon>
        <taxon>Caryophanaceae</taxon>
        <taxon>Jeotgalibacillus</taxon>
    </lineage>
</organism>
<reference evidence="8 9" key="1">
    <citation type="journal article" date="1979" name="Int. J. Syst. Evol. Microbiol.">
        <title>Bacillus globisporus subsp. marinus subsp. nov.</title>
        <authorList>
            <person name="Liu H."/>
        </authorList>
    </citation>
    <scope>NUCLEOTIDE SEQUENCE [LARGE SCALE GENOMIC DNA]</scope>
    <source>
        <strain evidence="8 9">DSM 1297</strain>
    </source>
</reference>
<evidence type="ECO:0000256" key="3">
    <source>
        <dbReference type="ARBA" id="ARBA00022692"/>
    </source>
</evidence>
<dbReference type="InterPro" id="IPR052027">
    <property type="entry name" value="PspC"/>
</dbReference>
<evidence type="ECO:0000313" key="8">
    <source>
        <dbReference type="EMBL" id="MEW9501122.1"/>
    </source>
</evidence>
<comment type="caution">
    <text evidence="8">The sequence shown here is derived from an EMBL/GenBank/DDBJ whole genome shotgun (WGS) entry which is preliminary data.</text>
</comment>
<keyword evidence="4 6" id="KW-1133">Transmembrane helix</keyword>
<gene>
    <name evidence="8" type="ORF">AB1471_04800</name>
</gene>
<dbReference type="PANTHER" id="PTHR33885">
    <property type="entry name" value="PHAGE SHOCK PROTEIN C"/>
    <property type="match status" value="1"/>
</dbReference>
<evidence type="ECO:0000256" key="6">
    <source>
        <dbReference type="SAM" id="Phobius"/>
    </source>
</evidence>
<keyword evidence="3 6" id="KW-0812">Transmembrane</keyword>
<keyword evidence="5 6" id="KW-0472">Membrane</keyword>
<evidence type="ECO:0000256" key="5">
    <source>
        <dbReference type="ARBA" id="ARBA00023136"/>
    </source>
</evidence>
<dbReference type="RefSeq" id="WP_367778595.1">
    <property type="nucleotide sequence ID" value="NZ_JBFMIA010000002.1"/>
</dbReference>
<dbReference type="Proteomes" id="UP001556040">
    <property type="component" value="Unassembled WGS sequence"/>
</dbReference>
<accession>A0ABV3Q1B4</accession>